<dbReference type="PANTHER" id="PTHR24148">
    <property type="entry name" value="ANKYRIN REPEAT DOMAIN-CONTAINING PROTEIN 39 HOMOLOG-RELATED"/>
    <property type="match status" value="1"/>
</dbReference>
<dbReference type="Pfam" id="PF06985">
    <property type="entry name" value="HET"/>
    <property type="match status" value="1"/>
</dbReference>
<dbReference type="Proteomes" id="UP001211907">
    <property type="component" value="Unassembled WGS sequence"/>
</dbReference>
<dbReference type="InterPro" id="IPR052895">
    <property type="entry name" value="HetReg/Transcr_Mod"/>
</dbReference>
<comment type="caution">
    <text evidence="2">The sequence shown here is derived from an EMBL/GenBank/DDBJ whole genome shotgun (WGS) entry which is preliminary data.</text>
</comment>
<proteinExistence type="predicted"/>
<dbReference type="EMBL" id="JADGJH010000395">
    <property type="protein sequence ID" value="KAJ3130153.1"/>
    <property type="molecule type" value="Genomic_DNA"/>
</dbReference>
<organism evidence="2 3">
    <name type="scientific">Physocladia obscura</name>
    <dbReference type="NCBI Taxonomy" id="109957"/>
    <lineage>
        <taxon>Eukaryota</taxon>
        <taxon>Fungi</taxon>
        <taxon>Fungi incertae sedis</taxon>
        <taxon>Chytridiomycota</taxon>
        <taxon>Chytridiomycota incertae sedis</taxon>
        <taxon>Chytridiomycetes</taxon>
        <taxon>Chytridiales</taxon>
        <taxon>Chytriomycetaceae</taxon>
        <taxon>Physocladia</taxon>
    </lineage>
</organism>
<sequence length="186" mass="20682">MSLNSKFTESVEYRQSIVDDCSPKQHQAEITTADNNYTNVTYSPTELLIKDRKQHENPAISSLLENFGAKLHLAALTSYFTAGKLAKSRVLSISVAISHRWGNVSPLDDVLNSTNRGKILISSATKLTAIKKFIAECSQPVWLDIYAINQDDHDEKCAQVEIMPDIYSLAESVCVFLAPEYNTLLA</sequence>
<gene>
    <name evidence="2" type="ORF">HK100_008195</name>
</gene>
<dbReference type="PANTHER" id="PTHR24148:SF64">
    <property type="entry name" value="HETEROKARYON INCOMPATIBILITY DOMAIN-CONTAINING PROTEIN"/>
    <property type="match status" value="1"/>
</dbReference>
<dbReference type="InterPro" id="IPR010730">
    <property type="entry name" value="HET"/>
</dbReference>
<name>A0AAD5T4D8_9FUNG</name>
<keyword evidence="3" id="KW-1185">Reference proteome</keyword>
<reference evidence="2" key="1">
    <citation type="submission" date="2020-05" db="EMBL/GenBank/DDBJ databases">
        <title>Phylogenomic resolution of chytrid fungi.</title>
        <authorList>
            <person name="Stajich J.E."/>
            <person name="Amses K."/>
            <person name="Simmons R."/>
            <person name="Seto K."/>
            <person name="Myers J."/>
            <person name="Bonds A."/>
            <person name="Quandt C.A."/>
            <person name="Barry K."/>
            <person name="Liu P."/>
            <person name="Grigoriev I."/>
            <person name="Longcore J.E."/>
            <person name="James T.Y."/>
        </authorList>
    </citation>
    <scope>NUCLEOTIDE SEQUENCE</scope>
    <source>
        <strain evidence="2">JEL0513</strain>
    </source>
</reference>
<evidence type="ECO:0000259" key="1">
    <source>
        <dbReference type="Pfam" id="PF06985"/>
    </source>
</evidence>
<evidence type="ECO:0000313" key="2">
    <source>
        <dbReference type="EMBL" id="KAJ3130153.1"/>
    </source>
</evidence>
<evidence type="ECO:0000313" key="3">
    <source>
        <dbReference type="Proteomes" id="UP001211907"/>
    </source>
</evidence>
<feature type="domain" description="Heterokaryon incompatibility" evidence="1">
    <location>
        <begin position="95"/>
        <end position="180"/>
    </location>
</feature>
<dbReference type="AlphaFoldDB" id="A0AAD5T4D8"/>
<protein>
    <recommendedName>
        <fullName evidence="1">Heterokaryon incompatibility domain-containing protein</fullName>
    </recommendedName>
</protein>
<accession>A0AAD5T4D8</accession>